<dbReference type="HAMAP" id="MF_01966">
    <property type="entry name" value="NADHX_epimerase"/>
    <property type="match status" value="1"/>
</dbReference>
<sequence length="503" mass="54539">MLEIISGAAVKKLDTDFIAEKGITSHRLMENAAQAFCDWFEGEYHRNDKVGIFCGHGNNGGDGLAIGRLLWRKGYDVIIFLVGGDAKVSADCRLNRELLPDKLPAISMSSDDIAHMEFDLNVVVDAMLGIGVNRPLAGDFLNMVIKLNALPNVNRVAVDIPTGLPSDECLEGEAFKADVTVTFQYPKFSLMFPEHAAFVGILHVANIGIGNKFMRQFSQNRYYLQRKDVVSRHLNFSRFAHKGDFGRVLLVGGSYGSMGAIRMAAEASLRTGSGLATCLVPSCGVDILQASLPEIQVFSSSSEKYLSLPYVKEGLERFDAVGIGPGMGTTAEAEDFLLDFLMTFKGPKVIDADAINILARNKGIQQYLGREDVLTPHIKEFERLVGICENHKQRLEKALEFSKAHGCVLVLKGAHTCISFPDGTQYFNSTGNKHMATGGAGDVLTGMITSFLGQGYGVKNAVLCGVYQHGLAGEIASVDKKRGTIATDIIKAIPKSYVTLGVD</sequence>
<comment type="function">
    <text evidence="18">Catalyzes the epimerization of the S- and R-forms of NAD(P)HX, a damaged form of NAD(P)H that is a result of enzymatic or heat-dependent hydration. This is a prerequisite for the S-specific NAD(P)H-hydrate dehydratase to allow the repair of both epimers of NAD(P)HX.</text>
</comment>
<dbReference type="CDD" id="cd01171">
    <property type="entry name" value="YXKO-related"/>
    <property type="match status" value="1"/>
</dbReference>
<dbReference type="PANTHER" id="PTHR12592:SF0">
    <property type="entry name" value="ATP-DEPENDENT (S)-NAD(P)H-HYDRATE DEHYDRATASE"/>
    <property type="match status" value="1"/>
</dbReference>
<accession>A0A514CCN1</accession>
<feature type="binding site" evidence="17">
    <location>
        <position position="441"/>
    </location>
    <ligand>
        <name>AMP</name>
        <dbReference type="ChEBI" id="CHEBI:456215"/>
    </ligand>
</feature>
<comment type="similarity">
    <text evidence="4 19">In the C-terminal section; belongs to the NnrD/CARKD family.</text>
</comment>
<evidence type="ECO:0000256" key="13">
    <source>
        <dbReference type="ARBA" id="ARBA00023268"/>
    </source>
</evidence>
<feature type="domain" description="YjeF N-terminal" evidence="21">
    <location>
        <begin position="10"/>
        <end position="215"/>
    </location>
</feature>
<dbReference type="EMBL" id="CP041253">
    <property type="protein sequence ID" value="QDH77571.1"/>
    <property type="molecule type" value="Genomic_DNA"/>
</dbReference>
<comment type="subunit">
    <text evidence="17">Homotetramer.</text>
</comment>
<evidence type="ECO:0000256" key="3">
    <source>
        <dbReference type="ARBA" id="ARBA00006001"/>
    </source>
</evidence>
<dbReference type="PIRSF" id="PIRSF017184">
    <property type="entry name" value="Nnr"/>
    <property type="match status" value="1"/>
</dbReference>
<evidence type="ECO:0000256" key="6">
    <source>
        <dbReference type="ARBA" id="ARBA00022741"/>
    </source>
</evidence>
<evidence type="ECO:0000313" key="23">
    <source>
        <dbReference type="Proteomes" id="UP000316614"/>
    </source>
</evidence>
<dbReference type="InterPro" id="IPR036652">
    <property type="entry name" value="YjeF_N_dom_sf"/>
</dbReference>
<feature type="binding site" evidence="18">
    <location>
        <position position="125"/>
    </location>
    <ligand>
        <name>K(+)</name>
        <dbReference type="ChEBI" id="CHEBI:29103"/>
    </ligand>
</feature>
<dbReference type="NCBIfam" id="TIGR00197">
    <property type="entry name" value="yjeF_nterm"/>
    <property type="match status" value="1"/>
</dbReference>
<evidence type="ECO:0000256" key="9">
    <source>
        <dbReference type="ARBA" id="ARBA00022958"/>
    </source>
</evidence>
<comment type="catalytic activity">
    <reaction evidence="2 18 19">
        <text>(6R)-NADPHX = (6S)-NADPHX</text>
        <dbReference type="Rhea" id="RHEA:32227"/>
        <dbReference type="ChEBI" id="CHEBI:64076"/>
        <dbReference type="ChEBI" id="CHEBI:64077"/>
        <dbReference type="EC" id="5.1.99.6"/>
    </reaction>
</comment>
<dbReference type="GO" id="GO:0052856">
    <property type="term" value="F:NAD(P)HX epimerase activity"/>
    <property type="evidence" value="ECO:0007669"/>
    <property type="project" value="UniProtKB-UniRule"/>
</dbReference>
<keyword evidence="12 17" id="KW-0456">Lyase</keyword>
<evidence type="ECO:0000256" key="7">
    <source>
        <dbReference type="ARBA" id="ARBA00022840"/>
    </source>
</evidence>
<dbReference type="InterPro" id="IPR017953">
    <property type="entry name" value="Carbohydrate_kinase_pred_CS"/>
</dbReference>
<evidence type="ECO:0000256" key="18">
    <source>
        <dbReference type="HAMAP-Rule" id="MF_01966"/>
    </source>
</evidence>
<dbReference type="Proteomes" id="UP000316614">
    <property type="component" value="Chromosome"/>
</dbReference>
<keyword evidence="13" id="KW-0511">Multifunctional enzyme</keyword>
<comment type="catalytic activity">
    <reaction evidence="16 17 19">
        <text>(6S)-NADPHX + ADP = AMP + phosphate + NADPH + H(+)</text>
        <dbReference type="Rhea" id="RHEA:32235"/>
        <dbReference type="ChEBI" id="CHEBI:15378"/>
        <dbReference type="ChEBI" id="CHEBI:43474"/>
        <dbReference type="ChEBI" id="CHEBI:57783"/>
        <dbReference type="ChEBI" id="CHEBI:64076"/>
        <dbReference type="ChEBI" id="CHEBI:456215"/>
        <dbReference type="ChEBI" id="CHEBI:456216"/>
        <dbReference type="EC" id="4.2.1.136"/>
    </reaction>
</comment>
<evidence type="ECO:0000256" key="19">
    <source>
        <dbReference type="PIRNR" id="PIRNR017184"/>
    </source>
</evidence>
<protein>
    <recommendedName>
        <fullName evidence="19">Bifunctional NAD(P)H-hydrate repair enzyme</fullName>
    </recommendedName>
    <alternativeName>
        <fullName evidence="19">Nicotinamide nucleotide repair protein</fullName>
    </alternativeName>
    <domain>
        <recommendedName>
            <fullName evidence="19">ADP-dependent (S)-NAD(P)H-hydrate dehydratase</fullName>
            <ecNumber evidence="19">4.2.1.136</ecNumber>
        </recommendedName>
        <alternativeName>
            <fullName evidence="19">ADP-dependent NAD(P)HX dehydratase</fullName>
        </alternativeName>
    </domain>
    <domain>
        <recommendedName>
            <fullName evidence="19">NAD(P)H-hydrate epimerase</fullName>
            <ecNumber evidence="19">5.1.99.6</ecNumber>
        </recommendedName>
    </domain>
</protein>
<comment type="similarity">
    <text evidence="17">Belongs to the NnrD/CARKD family.</text>
</comment>
<dbReference type="OrthoDB" id="9806925at2"/>
<evidence type="ECO:0000256" key="5">
    <source>
        <dbReference type="ARBA" id="ARBA00022723"/>
    </source>
</evidence>
<feature type="binding site" evidence="17">
    <location>
        <position position="260"/>
    </location>
    <ligand>
        <name>(6S)-NADPHX</name>
        <dbReference type="ChEBI" id="CHEBI:64076"/>
    </ligand>
</feature>
<dbReference type="Gene3D" id="3.40.50.10260">
    <property type="entry name" value="YjeF N-terminal domain"/>
    <property type="match status" value="1"/>
</dbReference>
<feature type="binding site" evidence="18">
    <location>
        <begin position="129"/>
        <end position="135"/>
    </location>
    <ligand>
        <name>(6S)-NADPHX</name>
        <dbReference type="ChEBI" id="CHEBI:64076"/>
    </ligand>
</feature>
<dbReference type="HAMAP" id="MF_01965">
    <property type="entry name" value="NADHX_dehydratase"/>
    <property type="match status" value="1"/>
</dbReference>
<evidence type="ECO:0000313" key="22">
    <source>
        <dbReference type="EMBL" id="QDH77571.1"/>
    </source>
</evidence>
<keyword evidence="23" id="KW-1185">Reference proteome</keyword>
<evidence type="ECO:0000259" key="20">
    <source>
        <dbReference type="PROSITE" id="PS51383"/>
    </source>
</evidence>
<feature type="binding site" evidence="18">
    <location>
        <begin position="58"/>
        <end position="62"/>
    </location>
    <ligand>
        <name>(6S)-NADPHX</name>
        <dbReference type="ChEBI" id="CHEBI:64076"/>
    </ligand>
</feature>
<dbReference type="Pfam" id="PF03853">
    <property type="entry name" value="YjeF_N"/>
    <property type="match status" value="1"/>
</dbReference>
<evidence type="ECO:0000256" key="1">
    <source>
        <dbReference type="ARBA" id="ARBA00000013"/>
    </source>
</evidence>
<feature type="binding site" evidence="18">
    <location>
        <position position="59"/>
    </location>
    <ligand>
        <name>K(+)</name>
        <dbReference type="ChEBI" id="CHEBI:29103"/>
    </ligand>
</feature>
<dbReference type="Gene3D" id="3.40.1190.20">
    <property type="match status" value="1"/>
</dbReference>
<dbReference type="PROSITE" id="PS51385">
    <property type="entry name" value="YJEF_N"/>
    <property type="match status" value="1"/>
</dbReference>
<comment type="similarity">
    <text evidence="3 19">In the N-terminal section; belongs to the NnrE/AIBP family.</text>
</comment>
<evidence type="ECO:0000256" key="15">
    <source>
        <dbReference type="ARBA" id="ARBA00048238"/>
    </source>
</evidence>
<dbReference type="GO" id="GO:0110051">
    <property type="term" value="P:metabolite repair"/>
    <property type="evidence" value="ECO:0007669"/>
    <property type="project" value="TreeGrafter"/>
</dbReference>
<evidence type="ECO:0000256" key="14">
    <source>
        <dbReference type="ARBA" id="ARBA00025153"/>
    </source>
</evidence>
<comment type="cofactor">
    <cofactor evidence="17">
        <name>Mg(2+)</name>
        <dbReference type="ChEBI" id="CHEBI:18420"/>
    </cofactor>
</comment>
<dbReference type="GO" id="GO:0005524">
    <property type="term" value="F:ATP binding"/>
    <property type="evidence" value="ECO:0007669"/>
    <property type="project" value="UniProtKB-UniRule"/>
</dbReference>
<comment type="catalytic activity">
    <reaction evidence="15 17 19">
        <text>(6S)-NADHX + ADP = AMP + phosphate + NADH + H(+)</text>
        <dbReference type="Rhea" id="RHEA:32223"/>
        <dbReference type="ChEBI" id="CHEBI:15378"/>
        <dbReference type="ChEBI" id="CHEBI:43474"/>
        <dbReference type="ChEBI" id="CHEBI:57945"/>
        <dbReference type="ChEBI" id="CHEBI:64074"/>
        <dbReference type="ChEBI" id="CHEBI:456215"/>
        <dbReference type="ChEBI" id="CHEBI:456216"/>
        <dbReference type="EC" id="4.2.1.136"/>
    </reaction>
</comment>
<dbReference type="RefSeq" id="WP_141612853.1">
    <property type="nucleotide sequence ID" value="NZ_CP041253.1"/>
</dbReference>
<dbReference type="Pfam" id="PF01256">
    <property type="entry name" value="Carb_kinase"/>
    <property type="match status" value="1"/>
</dbReference>
<comment type="similarity">
    <text evidence="18">Belongs to the NnrE/AIBP family.</text>
</comment>
<feature type="binding site" evidence="17">
    <location>
        <position position="377"/>
    </location>
    <ligand>
        <name>(6S)-NADPHX</name>
        <dbReference type="ChEBI" id="CHEBI:64076"/>
    </ligand>
</feature>
<keyword evidence="8 17" id="KW-0521">NADP</keyword>
<comment type="function">
    <text evidence="17">Catalyzes the dehydration of the S-form of NAD(P)HX at the expense of ADP, which is converted to AMP. Together with NAD(P)HX epimerase, which catalyzes the epimerization of the S- and R-forms, the enzyme allows the repair of both epimers of NAD(P)HX, a damaged form of NAD(P)H that is a result of enzymatic or heat-dependent hydration.</text>
</comment>
<dbReference type="EC" id="4.2.1.136" evidence="19"/>
<feature type="domain" description="YjeF C-terminal" evidence="20">
    <location>
        <begin position="225"/>
        <end position="500"/>
    </location>
</feature>
<dbReference type="SUPFAM" id="SSF53613">
    <property type="entry name" value="Ribokinase-like"/>
    <property type="match status" value="1"/>
</dbReference>
<dbReference type="GO" id="GO:0046872">
    <property type="term" value="F:metal ion binding"/>
    <property type="evidence" value="ECO:0007669"/>
    <property type="project" value="UniProtKB-UniRule"/>
</dbReference>
<keyword evidence="9 18" id="KW-0630">Potassium</keyword>
<name>A0A514CCN1_9BACT</name>
<dbReference type="InterPro" id="IPR004443">
    <property type="entry name" value="YjeF_N_dom"/>
</dbReference>
<comment type="cofactor">
    <cofactor evidence="18 19">
        <name>K(+)</name>
        <dbReference type="ChEBI" id="CHEBI:29103"/>
    </cofactor>
    <text evidence="18 19">Binds 1 potassium ion per subunit.</text>
</comment>
<keyword evidence="5 18" id="KW-0479">Metal-binding</keyword>
<evidence type="ECO:0000256" key="12">
    <source>
        <dbReference type="ARBA" id="ARBA00023239"/>
    </source>
</evidence>
<evidence type="ECO:0000256" key="2">
    <source>
        <dbReference type="ARBA" id="ARBA00000909"/>
    </source>
</evidence>
<reference evidence="22 23" key="1">
    <citation type="submission" date="2019-06" db="EMBL/GenBank/DDBJ databases">
        <title>Echinicola alkalisoli sp. nov. isolated from saline soil.</title>
        <authorList>
            <person name="Sun J.-Q."/>
            <person name="Xu L."/>
        </authorList>
    </citation>
    <scope>NUCLEOTIDE SEQUENCE [LARGE SCALE GENOMIC DNA]</scope>
    <source>
        <strain evidence="22 23">LN3S3</strain>
    </source>
</reference>
<dbReference type="SUPFAM" id="SSF64153">
    <property type="entry name" value="YjeF N-terminal domain-like"/>
    <property type="match status" value="1"/>
</dbReference>
<keyword evidence="11 18" id="KW-0413">Isomerase</keyword>
<dbReference type="PROSITE" id="PS01050">
    <property type="entry name" value="YJEF_C_2"/>
    <property type="match status" value="1"/>
</dbReference>
<feature type="binding site" evidence="17">
    <location>
        <position position="326"/>
    </location>
    <ligand>
        <name>(6S)-NADPHX</name>
        <dbReference type="ChEBI" id="CHEBI:64076"/>
    </ligand>
</feature>
<evidence type="ECO:0000256" key="11">
    <source>
        <dbReference type="ARBA" id="ARBA00023235"/>
    </source>
</evidence>
<feature type="binding site" evidence="18">
    <location>
        <position position="162"/>
    </location>
    <ligand>
        <name>K(+)</name>
        <dbReference type="ChEBI" id="CHEBI:29103"/>
    </ligand>
</feature>
<comment type="caution">
    <text evidence="18">Lacks conserved residue(s) required for the propagation of feature annotation.</text>
</comment>
<comment type="function">
    <text evidence="14 19">Bifunctional enzyme that catalyzes the epimerization of the S- and R-forms of NAD(P)HX and the dehydration of the S-form of NAD(P)HX at the expense of ADP, which is converted to AMP. This allows the repair of both epimers of NAD(P)HX, a damaged form of NAD(P)H that is a result of enzymatic or heat-dependent hydration.</text>
</comment>
<dbReference type="PROSITE" id="PS51383">
    <property type="entry name" value="YJEF_C_3"/>
    <property type="match status" value="1"/>
</dbReference>
<gene>
    <name evidence="18" type="primary">nnrE</name>
    <name evidence="17" type="synonym">nnrD</name>
    <name evidence="22" type="ORF">FKX85_00350</name>
</gene>
<dbReference type="AlphaFoldDB" id="A0A514CCN1"/>
<feature type="binding site" evidence="18">
    <location>
        <position position="159"/>
    </location>
    <ligand>
        <name>(6S)-NADPHX</name>
        <dbReference type="ChEBI" id="CHEBI:64076"/>
    </ligand>
</feature>
<dbReference type="InterPro" id="IPR029056">
    <property type="entry name" value="Ribokinase-like"/>
</dbReference>
<evidence type="ECO:0000256" key="4">
    <source>
        <dbReference type="ARBA" id="ARBA00009524"/>
    </source>
</evidence>
<keyword evidence="6 17" id="KW-0547">Nucleotide-binding</keyword>
<dbReference type="GO" id="GO:0052855">
    <property type="term" value="F:ADP-dependent NAD(P)H-hydrate dehydratase activity"/>
    <property type="evidence" value="ECO:0007669"/>
    <property type="project" value="UniProtKB-UniRule"/>
</dbReference>
<evidence type="ECO:0000259" key="21">
    <source>
        <dbReference type="PROSITE" id="PS51385"/>
    </source>
</evidence>
<evidence type="ECO:0000256" key="16">
    <source>
        <dbReference type="ARBA" id="ARBA00049209"/>
    </source>
</evidence>
<dbReference type="EC" id="5.1.99.6" evidence="19"/>
<keyword evidence="10 17" id="KW-0520">NAD</keyword>
<dbReference type="InterPro" id="IPR000631">
    <property type="entry name" value="CARKD"/>
</dbReference>
<dbReference type="PANTHER" id="PTHR12592">
    <property type="entry name" value="ATP-DEPENDENT (S)-NAD(P)H-HYDRATE DEHYDRATASE FAMILY MEMBER"/>
    <property type="match status" value="1"/>
</dbReference>
<evidence type="ECO:0000256" key="8">
    <source>
        <dbReference type="ARBA" id="ARBA00022857"/>
    </source>
</evidence>
<keyword evidence="7 17" id="KW-0067">ATP-binding</keyword>
<evidence type="ECO:0000256" key="17">
    <source>
        <dbReference type="HAMAP-Rule" id="MF_01965"/>
    </source>
</evidence>
<dbReference type="KEGG" id="echi:FKX85_00350"/>
<feature type="binding site" evidence="17">
    <location>
        <begin position="412"/>
        <end position="416"/>
    </location>
    <ligand>
        <name>AMP</name>
        <dbReference type="ChEBI" id="CHEBI:456215"/>
    </ligand>
</feature>
<feature type="binding site" evidence="17">
    <location>
        <position position="442"/>
    </location>
    <ligand>
        <name>(6S)-NADPHX</name>
        <dbReference type="ChEBI" id="CHEBI:64076"/>
    </ligand>
</feature>
<comment type="catalytic activity">
    <reaction evidence="1 18 19">
        <text>(6R)-NADHX = (6S)-NADHX</text>
        <dbReference type="Rhea" id="RHEA:32215"/>
        <dbReference type="ChEBI" id="CHEBI:64074"/>
        <dbReference type="ChEBI" id="CHEBI:64075"/>
        <dbReference type="EC" id="5.1.99.6"/>
    </reaction>
</comment>
<evidence type="ECO:0000256" key="10">
    <source>
        <dbReference type="ARBA" id="ARBA00023027"/>
    </source>
</evidence>
<organism evidence="22 23">
    <name type="scientific">Echinicola soli</name>
    <dbReference type="NCBI Taxonomy" id="2591634"/>
    <lineage>
        <taxon>Bacteria</taxon>
        <taxon>Pseudomonadati</taxon>
        <taxon>Bacteroidota</taxon>
        <taxon>Cytophagia</taxon>
        <taxon>Cytophagales</taxon>
        <taxon>Cyclobacteriaceae</taxon>
        <taxon>Echinicola</taxon>
    </lineage>
</organism>
<proteinExistence type="inferred from homology"/>
<dbReference type="NCBIfam" id="TIGR00196">
    <property type="entry name" value="yjeF_cterm"/>
    <property type="match status" value="1"/>
</dbReference>
<dbReference type="GO" id="GO:0046496">
    <property type="term" value="P:nicotinamide nucleotide metabolic process"/>
    <property type="evidence" value="ECO:0007669"/>
    <property type="project" value="UniProtKB-UniRule"/>
</dbReference>
<dbReference type="InterPro" id="IPR030677">
    <property type="entry name" value="Nnr"/>
</dbReference>